<evidence type="ECO:0000256" key="5">
    <source>
        <dbReference type="ARBA" id="ARBA00022777"/>
    </source>
</evidence>
<dbReference type="SMART" id="SM00388">
    <property type="entry name" value="HisKA"/>
    <property type="match status" value="1"/>
</dbReference>
<dbReference type="Pfam" id="PF00512">
    <property type="entry name" value="HisKA"/>
    <property type="match status" value="1"/>
</dbReference>
<proteinExistence type="predicted"/>
<dbReference type="SMART" id="SM00448">
    <property type="entry name" value="REC"/>
    <property type="match status" value="1"/>
</dbReference>
<dbReference type="Gene3D" id="3.30.450.40">
    <property type="match status" value="1"/>
</dbReference>
<reference evidence="10" key="2">
    <citation type="journal article" date="2014" name="PLoS Genet.">
        <title>Signature gene expression reveals novel clues to the molecular mechanisms of dimorphic transition in Penicillium marneffei.</title>
        <authorList>
            <person name="Yang E."/>
            <person name="Wang G."/>
            <person name="Cai J."/>
            <person name="Woo P.C."/>
            <person name="Lau S.K."/>
            <person name="Yuen K.-Y."/>
            <person name="Chow W.-N."/>
            <person name="Lin X."/>
        </authorList>
    </citation>
    <scope>NUCLEOTIDE SEQUENCE</scope>
    <source>
        <strain evidence="10">PM1</strain>
    </source>
</reference>
<evidence type="ECO:0000256" key="2">
    <source>
        <dbReference type="ARBA" id="ARBA00012438"/>
    </source>
</evidence>
<dbReference type="InterPro" id="IPR036097">
    <property type="entry name" value="HisK_dim/P_sf"/>
</dbReference>
<evidence type="ECO:0000256" key="7">
    <source>
        <dbReference type="SAM" id="MobiDB-lite"/>
    </source>
</evidence>
<evidence type="ECO:0000259" key="9">
    <source>
        <dbReference type="PROSITE" id="PS50110"/>
    </source>
</evidence>
<dbReference type="AlphaFoldDB" id="A0A093V6C9"/>
<name>A0A093V6C9_TALMA</name>
<feature type="compositionally biased region" description="Polar residues" evidence="7">
    <location>
        <begin position="303"/>
        <end position="332"/>
    </location>
</feature>
<dbReference type="InterPro" id="IPR003594">
    <property type="entry name" value="HATPase_dom"/>
</dbReference>
<dbReference type="FunFam" id="3.30.450.40:FF:000083">
    <property type="entry name" value="Sensor histidine kinase/response regulator, putative (AFU_orthologue AFUA_4G00660)"/>
    <property type="match status" value="1"/>
</dbReference>
<gene>
    <name evidence="10" type="ORF">GQ26_0231260</name>
</gene>
<dbReference type="eggNOG" id="KOG0519">
    <property type="taxonomic scope" value="Eukaryota"/>
</dbReference>
<dbReference type="InterPro" id="IPR003661">
    <property type="entry name" value="HisK_dim/P_dom"/>
</dbReference>
<dbReference type="CDD" id="cd17546">
    <property type="entry name" value="REC_hyHK_CKI1_RcsC-like"/>
    <property type="match status" value="1"/>
</dbReference>
<dbReference type="Gene3D" id="3.40.50.2300">
    <property type="match status" value="1"/>
</dbReference>
<dbReference type="PANTHER" id="PTHR43047:SF72">
    <property type="entry name" value="OSMOSENSING HISTIDINE PROTEIN KINASE SLN1"/>
    <property type="match status" value="1"/>
</dbReference>
<dbReference type="SUPFAM" id="SSF55781">
    <property type="entry name" value="GAF domain-like"/>
    <property type="match status" value="1"/>
</dbReference>
<dbReference type="InterPro" id="IPR029016">
    <property type="entry name" value="GAF-like_dom_sf"/>
</dbReference>
<dbReference type="PANTHER" id="PTHR43047">
    <property type="entry name" value="TWO-COMPONENT HISTIDINE PROTEIN KINASE"/>
    <property type="match status" value="1"/>
</dbReference>
<accession>A0A093V6C9</accession>
<dbReference type="FunFam" id="1.10.287.130:FF:000023">
    <property type="entry name" value="Sensor histidine kinase/response regulator, putative"/>
    <property type="match status" value="1"/>
</dbReference>
<dbReference type="SUPFAM" id="SSF55874">
    <property type="entry name" value="ATPase domain of HSP90 chaperone/DNA topoisomerase II/histidine kinase"/>
    <property type="match status" value="1"/>
</dbReference>
<dbReference type="Gene3D" id="1.10.287.130">
    <property type="match status" value="1"/>
</dbReference>
<dbReference type="InterPro" id="IPR011006">
    <property type="entry name" value="CheY-like_superfamily"/>
</dbReference>
<dbReference type="Pfam" id="PF00072">
    <property type="entry name" value="Response_reg"/>
    <property type="match status" value="1"/>
</dbReference>
<dbReference type="InterPro" id="IPR001789">
    <property type="entry name" value="Sig_transdc_resp-reg_receiver"/>
</dbReference>
<dbReference type="FunFam" id="3.30.565.10:FF:000201">
    <property type="entry name" value="Sensor histidine kinase/response regulator, putative (AFU_orthologue AFUA_4G01020)"/>
    <property type="match status" value="1"/>
</dbReference>
<feature type="domain" description="Response regulatory" evidence="9">
    <location>
        <begin position="1076"/>
        <end position="1197"/>
    </location>
</feature>
<dbReference type="PROSITE" id="PS50110">
    <property type="entry name" value="RESPONSE_REGULATORY"/>
    <property type="match status" value="1"/>
</dbReference>
<keyword evidence="4" id="KW-0808">Transferase</keyword>
<evidence type="ECO:0000256" key="6">
    <source>
        <dbReference type="PROSITE-ProRule" id="PRU00169"/>
    </source>
</evidence>
<comment type="catalytic activity">
    <reaction evidence="1">
        <text>ATP + protein L-histidine = ADP + protein N-phospho-L-histidine.</text>
        <dbReference type="EC" id="2.7.13.3"/>
    </reaction>
</comment>
<dbReference type="InterPro" id="IPR005467">
    <property type="entry name" value="His_kinase_dom"/>
</dbReference>
<dbReference type="EMBL" id="JPOX01000023">
    <property type="protein sequence ID" value="KFX45494.1"/>
    <property type="molecule type" value="Genomic_DNA"/>
</dbReference>
<dbReference type="PROSITE" id="PS50109">
    <property type="entry name" value="HIS_KIN"/>
    <property type="match status" value="1"/>
</dbReference>
<dbReference type="SUPFAM" id="SSF52172">
    <property type="entry name" value="CheY-like"/>
    <property type="match status" value="1"/>
</dbReference>
<feature type="modified residue" description="4-aspartylphosphate" evidence="6">
    <location>
        <position position="1127"/>
    </location>
</feature>
<dbReference type="SMART" id="SM00387">
    <property type="entry name" value="HATPase_c"/>
    <property type="match status" value="1"/>
</dbReference>
<dbReference type="SUPFAM" id="SSF47384">
    <property type="entry name" value="Homodimeric domain of signal transducing histidine kinase"/>
    <property type="match status" value="1"/>
</dbReference>
<dbReference type="Pfam" id="PF02518">
    <property type="entry name" value="HATPase_c"/>
    <property type="match status" value="1"/>
</dbReference>
<dbReference type="PRINTS" id="PR00344">
    <property type="entry name" value="BCTRLSENSOR"/>
</dbReference>
<feature type="region of interest" description="Disordered" evidence="7">
    <location>
        <begin position="273"/>
        <end position="332"/>
    </location>
</feature>
<organism evidence="10">
    <name type="scientific">Talaromyces marneffei PM1</name>
    <dbReference type="NCBI Taxonomy" id="1077442"/>
    <lineage>
        <taxon>Eukaryota</taxon>
        <taxon>Fungi</taxon>
        <taxon>Dikarya</taxon>
        <taxon>Ascomycota</taxon>
        <taxon>Pezizomycotina</taxon>
        <taxon>Eurotiomycetes</taxon>
        <taxon>Eurotiomycetidae</taxon>
        <taxon>Eurotiales</taxon>
        <taxon>Trichocomaceae</taxon>
        <taxon>Talaromyces</taxon>
        <taxon>Talaromyces sect. Talaromyces</taxon>
    </lineage>
</organism>
<evidence type="ECO:0000313" key="10">
    <source>
        <dbReference type="EMBL" id="KFX45494.1"/>
    </source>
</evidence>
<dbReference type="CDD" id="cd00082">
    <property type="entry name" value="HisKA"/>
    <property type="match status" value="1"/>
</dbReference>
<dbReference type="InterPro" id="IPR004358">
    <property type="entry name" value="Sig_transdc_His_kin-like_C"/>
</dbReference>
<evidence type="ECO:0000256" key="4">
    <source>
        <dbReference type="ARBA" id="ARBA00022679"/>
    </source>
</evidence>
<feature type="domain" description="Histidine kinase" evidence="8">
    <location>
        <begin position="607"/>
        <end position="860"/>
    </location>
</feature>
<evidence type="ECO:0000256" key="1">
    <source>
        <dbReference type="ARBA" id="ARBA00000085"/>
    </source>
</evidence>
<dbReference type="GO" id="GO:0005886">
    <property type="term" value="C:plasma membrane"/>
    <property type="evidence" value="ECO:0007669"/>
    <property type="project" value="TreeGrafter"/>
</dbReference>
<dbReference type="InterPro" id="IPR036890">
    <property type="entry name" value="HATPase_C_sf"/>
</dbReference>
<evidence type="ECO:0000256" key="3">
    <source>
        <dbReference type="ARBA" id="ARBA00022553"/>
    </source>
</evidence>
<dbReference type="EC" id="2.7.13.3" evidence="2"/>
<keyword evidence="3 6" id="KW-0597">Phosphoprotein</keyword>
<reference key="1">
    <citation type="journal article" date="2014" name="PLoS Genet.">
        <title>Signature Gene Expression Reveals Novel Clues to the Molecular Mechanisms of Dimorphic Transition in Penicillium marneffei.</title>
        <authorList>
            <person name="Yang E."/>
            <person name="Wang G."/>
            <person name="Cai J."/>
            <person name="Woo P.C."/>
            <person name="Lau S.K."/>
            <person name="Yuen K.-Y."/>
            <person name="Chow W.-N."/>
            <person name="Lin X."/>
        </authorList>
    </citation>
    <scope>NUCLEOTIDE SEQUENCE [LARGE SCALE GENOMIC DNA]</scope>
    <source>
        <strain>PM1</strain>
    </source>
</reference>
<keyword evidence="5 10" id="KW-0418">Kinase</keyword>
<comment type="caution">
    <text evidence="10">The sequence shown here is derived from an EMBL/GenBank/DDBJ whole genome shotgun (WGS) entry which is preliminary data.</text>
</comment>
<evidence type="ECO:0000259" key="8">
    <source>
        <dbReference type="PROSITE" id="PS50109"/>
    </source>
</evidence>
<dbReference type="GO" id="GO:0009927">
    <property type="term" value="F:histidine phosphotransfer kinase activity"/>
    <property type="evidence" value="ECO:0007669"/>
    <property type="project" value="TreeGrafter"/>
</dbReference>
<dbReference type="Gene3D" id="3.30.565.10">
    <property type="entry name" value="Histidine kinase-like ATPase, C-terminal domain"/>
    <property type="match status" value="1"/>
</dbReference>
<protein>
    <recommendedName>
        <fullName evidence="2">histidine kinase</fullName>
        <ecNumber evidence="2">2.7.13.3</ecNumber>
    </recommendedName>
</protein>
<dbReference type="GO" id="GO:0000155">
    <property type="term" value="F:phosphorelay sensor kinase activity"/>
    <property type="evidence" value="ECO:0007669"/>
    <property type="project" value="InterPro"/>
</dbReference>
<sequence length="1268" mass="140167">MAADPFAPAFDQPPQFDAEKRRIRDLSRYYCAFRQPPTSSDDPLALIEPDEQPDGPSLSKDIVLTALVQLGVYRFGFNRAFVSLIDNQNQHIISEATASISLRNRNIHLPDDGIYLGVTKLDLLFGVCPDVMKLFTGQDVPELRNTTNMTANPTRFIVRDFTKEEGFKDRPYVTGWPHFRFYAEVPVYSPAGYVLGSFCVVDDKPRQDFVDADVAALQEISDSIARHLENVRTVHSHERADRLVQGLMSFVKGRPDDAASSTATLQEVVGRLESLPPLSKQPSPDDGRPLSPSSKVTGEALPTQLTQDSPTVTRNISSSSLPQESGTSQPSIYSITKDKIRKILTEEEHHSTQTTRPGTPLITVNESVPISRRVDALFSHASILLRDSMDLDGVLFLDACRCNFGIGPVEMTNWEPFPTAVDAAFTSRPPSLPSENNKDAFCKVLGSASTEVAHGTASDTPSTGFVTEAFLQHLVISYPEGEIFDLDGVVPSNVGELKRIGLERRSRIRPFENGRQSPASERNALQATSSRLVNYFPGAKTVVFLPLWDWNKGNWLAGTLIWSRDSERPLELEEFHYFKIFGNTIISEIAKAKSLELENSKSDFISSVSHELRSPLHGVLASAELLLEASLEPDQHDLVKMIETCGLTLLDTMNHLLDFTKINNLMTMEEDANPFNDPSTTLATVFDLDVLLEEVVSALYAGKLHVPRYAGTAAAEEKEKIKQIMGNMSVVLRVTDQSNWKMRSISGAWRRIIMNIFGNALKYTQAGFIEVSLTKLKKKPEASASEFAHLSITDTGCGMSADFLKNKLFSPFAQEDTLSEGVGLGMSIVQQLIGLMKGTIDVKSESETGTQVDIFLPISSVPASPAPSRTSTSFKTQFCLIGFNGYSDVTEVPSGSLSLEAKRRLCVQSFLTHVITQYPGWDVSFVETPEKAVGDVAIIEETTLEQIAADESLQSTDTINFSRLLVLRNGPPSSSIVKLINIKADVVHTIHPPFCARKILEALKWTSEMKSLSAISSNSALTTDETLSTSSAAKPAVAADPTEVISIRTRQSIPTLDVMTPVSERDSFLESNQSLHVLIVDDNDINLKVLSTFIRKLGHTYETASNGLIALNKYKESSTPFNLVLMDISMPVMDGLVATSQIRGFEKQKSLSPVTVLAVTGVASATMQEQAVAAGIDNYLIKPLNLQQLKRAIEKRCTYPENTHYVYYEFCYKYSVLYPHYQQDPRCNALVTFFSMEIDSIFINTWLGAPNFSFKNEIPSVQVIIYRT</sequence>